<proteinExistence type="inferred from homology"/>
<feature type="domain" description="Enoyl-CoA hydratase/isomerase" evidence="3">
    <location>
        <begin position="2"/>
        <end position="93"/>
    </location>
</feature>
<dbReference type="Gene3D" id="3.90.226.10">
    <property type="entry name" value="2-enoyl-CoA Hydratase, Chain A, domain 1"/>
    <property type="match status" value="1"/>
</dbReference>
<evidence type="ECO:0000256" key="1">
    <source>
        <dbReference type="ARBA" id="ARBA00022801"/>
    </source>
</evidence>
<keyword evidence="1 2" id="KW-0378">Hydrolase</keyword>
<evidence type="ECO:0000313" key="5">
    <source>
        <dbReference type="Proteomes" id="UP000008311"/>
    </source>
</evidence>
<gene>
    <name evidence="4" type="ORF">RCOM_1412930</name>
</gene>
<evidence type="ECO:0000256" key="2">
    <source>
        <dbReference type="RuleBase" id="RU369070"/>
    </source>
</evidence>
<accession>B9SNV9</accession>
<comment type="function">
    <text evidence="2">Hydrolyzes 3-hydroxyisobutyryl-CoA (HIBYL-CoA), a saline catabolite. Has high activity toward isobutyryl-CoA. Could be an isobutyryl-CoA dehydrogenase that functions in valine catabolism.</text>
</comment>
<dbReference type="GO" id="GO:0003860">
    <property type="term" value="F:3-hydroxyisobutyryl-CoA hydrolase activity"/>
    <property type="evidence" value="ECO:0007669"/>
    <property type="project" value="UniProtKB-UniRule"/>
</dbReference>
<dbReference type="PANTHER" id="PTHR43176">
    <property type="entry name" value="3-HYDROXYISOBUTYRYL-COA HYDROLASE-RELATED"/>
    <property type="match status" value="1"/>
</dbReference>
<dbReference type="EMBL" id="EQ974053">
    <property type="protein sequence ID" value="EEF34704.1"/>
    <property type="molecule type" value="Genomic_DNA"/>
</dbReference>
<dbReference type="GO" id="GO:0006574">
    <property type="term" value="P:L-valine catabolic process"/>
    <property type="evidence" value="ECO:0007669"/>
    <property type="project" value="UniProtKB-UniRule"/>
</dbReference>
<dbReference type="EC" id="3.1.2.4" evidence="2"/>
<dbReference type="InParanoid" id="B9SNV9"/>
<protein>
    <recommendedName>
        <fullName evidence="2">3-hydroxyisobutyryl-CoA hydrolase</fullName>
        <shortName evidence="2">HIB-CoA hydrolase</shortName>
        <shortName evidence="2">HIBYL-CoA-H</shortName>
        <ecNumber evidence="2">3.1.2.4</ecNumber>
    </recommendedName>
    <alternativeName>
        <fullName evidence="2">3-hydroxyisobutyryl-coenzyme A hydrolase</fullName>
    </alternativeName>
</protein>
<feature type="non-terminal residue" evidence="4">
    <location>
        <position position="94"/>
    </location>
</feature>
<keyword evidence="5" id="KW-1185">Reference proteome</keyword>
<dbReference type="AlphaFoldDB" id="B9SNV9"/>
<dbReference type="STRING" id="3988.B9SNV9"/>
<evidence type="ECO:0000313" key="4">
    <source>
        <dbReference type="EMBL" id="EEF34704.1"/>
    </source>
</evidence>
<evidence type="ECO:0000259" key="3">
    <source>
        <dbReference type="Pfam" id="PF16113"/>
    </source>
</evidence>
<sequence>DLPLLKNALQALISSEETSINEVINKFSQQPRIKEDNIYNKLEMVDRCFSKDTVEEILHALEEEAKNKAENRIIMVMKSMKSASPTSLKITLRS</sequence>
<comment type="pathway">
    <text evidence="2">Amino-acid degradation; L-valine degradation.</text>
</comment>
<dbReference type="Proteomes" id="UP000008311">
    <property type="component" value="Unassembled WGS sequence"/>
</dbReference>
<name>B9SNV9_RICCO</name>
<dbReference type="Pfam" id="PF16113">
    <property type="entry name" value="ECH_2"/>
    <property type="match status" value="1"/>
</dbReference>
<reference evidence="5" key="1">
    <citation type="journal article" date="2010" name="Nat. Biotechnol.">
        <title>Draft genome sequence of the oilseed species Ricinus communis.</title>
        <authorList>
            <person name="Chan A.P."/>
            <person name="Crabtree J."/>
            <person name="Zhao Q."/>
            <person name="Lorenzi H."/>
            <person name="Orvis J."/>
            <person name="Puiu D."/>
            <person name="Melake-Berhan A."/>
            <person name="Jones K.M."/>
            <person name="Redman J."/>
            <person name="Chen G."/>
            <person name="Cahoon E.B."/>
            <person name="Gedil M."/>
            <person name="Stanke M."/>
            <person name="Haas B.J."/>
            <person name="Wortman J.R."/>
            <person name="Fraser-Liggett C.M."/>
            <person name="Ravel J."/>
            <person name="Rabinowicz P.D."/>
        </authorList>
    </citation>
    <scope>NUCLEOTIDE SEQUENCE [LARGE SCALE GENOMIC DNA]</scope>
    <source>
        <strain evidence="5">cv. Hale</strain>
    </source>
</reference>
<comment type="catalytic activity">
    <reaction evidence="2">
        <text>3-hydroxy-2-methylpropanoyl-CoA + H2O = 3-hydroxy-2-methylpropanoate + CoA + H(+)</text>
        <dbReference type="Rhea" id="RHEA:20888"/>
        <dbReference type="ChEBI" id="CHEBI:11805"/>
        <dbReference type="ChEBI" id="CHEBI:15377"/>
        <dbReference type="ChEBI" id="CHEBI:15378"/>
        <dbReference type="ChEBI" id="CHEBI:57287"/>
        <dbReference type="ChEBI" id="CHEBI:57340"/>
        <dbReference type="EC" id="3.1.2.4"/>
    </reaction>
</comment>
<dbReference type="InterPro" id="IPR032259">
    <property type="entry name" value="HIBYL-CoA-H"/>
</dbReference>
<organism evidence="4 5">
    <name type="scientific">Ricinus communis</name>
    <name type="common">Castor bean</name>
    <dbReference type="NCBI Taxonomy" id="3988"/>
    <lineage>
        <taxon>Eukaryota</taxon>
        <taxon>Viridiplantae</taxon>
        <taxon>Streptophyta</taxon>
        <taxon>Embryophyta</taxon>
        <taxon>Tracheophyta</taxon>
        <taxon>Spermatophyta</taxon>
        <taxon>Magnoliopsida</taxon>
        <taxon>eudicotyledons</taxon>
        <taxon>Gunneridae</taxon>
        <taxon>Pentapetalae</taxon>
        <taxon>rosids</taxon>
        <taxon>fabids</taxon>
        <taxon>Malpighiales</taxon>
        <taxon>Euphorbiaceae</taxon>
        <taxon>Acalyphoideae</taxon>
        <taxon>Acalypheae</taxon>
        <taxon>Ricinus</taxon>
    </lineage>
</organism>
<comment type="similarity">
    <text evidence="2">Belongs to the enoyl-CoA hydratase/isomerase family.</text>
</comment>
<feature type="non-terminal residue" evidence="4">
    <location>
        <position position="1"/>
    </location>
</feature>
<dbReference type="PANTHER" id="PTHR43176:SF6">
    <property type="entry name" value="3-HYDROXYISOBUTYRYL-COA HYDROLASE"/>
    <property type="match status" value="1"/>
</dbReference>
<dbReference type="InterPro" id="IPR045004">
    <property type="entry name" value="ECH_dom"/>
</dbReference>